<gene>
    <name evidence="2" type="ORF">DXC51_22655</name>
</gene>
<evidence type="ECO:0000313" key="2">
    <source>
        <dbReference type="EMBL" id="RGE56762.1"/>
    </source>
</evidence>
<keyword evidence="1" id="KW-1133">Transmembrane helix</keyword>
<keyword evidence="3" id="KW-1185">Reference proteome</keyword>
<comment type="caution">
    <text evidence="2">The sequence shown here is derived from an EMBL/GenBank/DDBJ whole genome shotgun (WGS) entry which is preliminary data.</text>
</comment>
<keyword evidence="1" id="KW-0472">Membrane</keyword>
<keyword evidence="1" id="KW-0812">Transmembrane</keyword>
<name>A0A3E3HY73_9FIRM</name>
<feature type="transmembrane region" description="Helical" evidence="1">
    <location>
        <begin position="43"/>
        <end position="67"/>
    </location>
</feature>
<evidence type="ECO:0000313" key="3">
    <source>
        <dbReference type="Proteomes" id="UP000260812"/>
    </source>
</evidence>
<dbReference type="Proteomes" id="UP000260812">
    <property type="component" value="Unassembled WGS sequence"/>
</dbReference>
<protein>
    <submittedName>
        <fullName evidence="2">Uncharacterized protein</fullName>
    </submittedName>
</protein>
<organism evidence="2 3">
    <name type="scientific">Eisenbergiella massiliensis</name>
    <dbReference type="NCBI Taxonomy" id="1720294"/>
    <lineage>
        <taxon>Bacteria</taxon>
        <taxon>Bacillati</taxon>
        <taxon>Bacillota</taxon>
        <taxon>Clostridia</taxon>
        <taxon>Lachnospirales</taxon>
        <taxon>Lachnospiraceae</taxon>
        <taxon>Eisenbergiella</taxon>
    </lineage>
</organism>
<proteinExistence type="predicted"/>
<dbReference type="EMBL" id="QVLV01000021">
    <property type="protein sequence ID" value="RGE56762.1"/>
    <property type="molecule type" value="Genomic_DNA"/>
</dbReference>
<evidence type="ECO:0000256" key="1">
    <source>
        <dbReference type="SAM" id="Phobius"/>
    </source>
</evidence>
<accession>A0A3E3HY73</accession>
<sequence>MKADSVCRRAGRTIVLDNMELEVSSFTGIGEAGRSSVSRFAGVLFLFAEVCAIMPFSFFTYCVRLILRK</sequence>
<dbReference type="AlphaFoldDB" id="A0A3E3HY73"/>
<reference evidence="2" key="1">
    <citation type="submission" date="2018-08" db="EMBL/GenBank/DDBJ databases">
        <title>A genome reference for cultivated species of the human gut microbiota.</title>
        <authorList>
            <person name="Zou Y."/>
            <person name="Xue W."/>
            <person name="Luo G."/>
        </authorList>
    </citation>
    <scope>NUCLEOTIDE SEQUENCE [LARGE SCALE GENOMIC DNA]</scope>
    <source>
        <strain evidence="2">TF05-5AC</strain>
    </source>
</reference>